<accession>A0A1E3BUH2</accession>
<name>A0A1E3BUH2_9GAMM</name>
<dbReference type="RefSeq" id="WP_014575734.1">
    <property type="nucleotide sequence ID" value="NZ_CBDDHG010000002.1"/>
</dbReference>
<keyword evidence="5" id="KW-1185">Reference proteome</keyword>
<dbReference type="AlphaFoldDB" id="A0A1E3BUH2"/>
<gene>
    <name evidence="2" type="ORF">FH752_13405</name>
    <name evidence="3" type="ORF">KQ249_04630</name>
</gene>
<evidence type="ECO:0000313" key="3">
    <source>
        <dbReference type="EMBL" id="QWV13912.1"/>
    </source>
</evidence>
<sequence length="512" mass="55825">MMTRSAVFVFLMLLLAGAVQAVEREHPAKAKVTQVDRDQKVLSLTVDDATVEVGDLFVVLWEPDHAGILEQNLAVIGIESIGKDQAVGKLLFGTMPSVGAVSKRFYGIPAVFTDRAGDPRAVTPALKARFPDLLWRDEPEASNDVPLVRFQVTGRGQAVATYNNTWLVGIVQTNAEEGRVGPVEEEALASPFARLPINAKSLSAFRSGSDYYFAAEHGNKLSFFHVNSSGAVQSLASIEVPRREKVIRMDWYVSENSYYLILNQWNGRRVSSSLIQLAEGEAEAIGFIPLILGLQDLDADGRRETILGQSFYSEQGFGSEIYEILISPNGPDLYKADHEKLSRYTSVFRVIGAVVQSKPGPLNMVTVSQGKVSFFPAGTEGPQLDYEIGNRVAGTSMTYDVSPELVFSPRQTLFLPNLLVRSGEDPVNIGIPQKSSAAEDMIGVYDTRVDWLTLRSGKSPQTQSTSLLTSAPVSPVSGNTGLFFMSPDENSVQSNSFDVETLVYRAAMPAGR</sequence>
<proteinExistence type="predicted"/>
<organism evidence="2 4">
    <name type="scientific">Marinobacter adhaerens</name>
    <dbReference type="NCBI Taxonomy" id="1033846"/>
    <lineage>
        <taxon>Bacteria</taxon>
        <taxon>Pseudomonadati</taxon>
        <taxon>Pseudomonadota</taxon>
        <taxon>Gammaproteobacteria</taxon>
        <taxon>Pseudomonadales</taxon>
        <taxon>Marinobacteraceae</taxon>
        <taxon>Marinobacter</taxon>
    </lineage>
</organism>
<evidence type="ECO:0000313" key="2">
    <source>
        <dbReference type="EMBL" id="MTI99610.1"/>
    </source>
</evidence>
<reference evidence="3 5" key="2">
    <citation type="submission" date="2021-06" db="EMBL/GenBank/DDBJ databases">
        <title>Microbial metabolic specificity influences pelagic lipid remineralization.</title>
        <authorList>
            <person name="Behrendt L."/>
            <person name="Hunter J.E."/>
            <person name="Alcolombri U."/>
            <person name="Smriga S."/>
            <person name="Mincer T."/>
            <person name="Lowenstein D.P."/>
            <person name="Peaudecerf F.J."/>
            <person name="Fernandez V.I."/>
            <person name="Fredricks H."/>
            <person name="Almblad H."/>
            <person name="Harrison J.J."/>
            <person name="Stocker R."/>
            <person name="Van Mooy B.A.S."/>
        </authorList>
    </citation>
    <scope>NUCLEOTIDE SEQUENCE [LARGE SCALE GENOMIC DNA]</scope>
    <source>
        <strain evidence="3 5">HP15-B</strain>
    </source>
</reference>
<dbReference type="OrthoDB" id="6342783at2"/>
<dbReference type="Proteomes" id="UP000683442">
    <property type="component" value="Chromosome"/>
</dbReference>
<dbReference type="EMBL" id="CP076686">
    <property type="protein sequence ID" value="QWV13912.1"/>
    <property type="molecule type" value="Genomic_DNA"/>
</dbReference>
<keyword evidence="1" id="KW-0732">Signal</keyword>
<evidence type="ECO:0000256" key="1">
    <source>
        <dbReference type="SAM" id="SignalP"/>
    </source>
</evidence>
<reference evidence="2 4" key="1">
    <citation type="submission" date="2019-06" db="EMBL/GenBank/DDBJ databases">
        <title>Enrichment of Autotrophic Halophilic Microorganisms from Red Sea Brine Pool Using Microbial Electrosynthesis System.</title>
        <authorList>
            <person name="Alqahtani M.F."/>
            <person name="Bajracharya S."/>
            <person name="Katuri K.P."/>
            <person name="Ali M."/>
            <person name="Saikaly P.E."/>
        </authorList>
    </citation>
    <scope>NUCLEOTIDE SEQUENCE [LARGE SCALE GENOMIC DNA]</scope>
    <source>
        <strain evidence="2">MES15</strain>
    </source>
</reference>
<dbReference type="EMBL" id="VENC01000012">
    <property type="protein sequence ID" value="MTI99610.1"/>
    <property type="molecule type" value="Genomic_DNA"/>
</dbReference>
<dbReference type="GeneID" id="78558705"/>
<feature type="chain" id="PRO_5044370348" evidence="1">
    <location>
        <begin position="22"/>
        <end position="512"/>
    </location>
</feature>
<dbReference type="Proteomes" id="UP000431462">
    <property type="component" value="Unassembled WGS sequence"/>
</dbReference>
<feature type="signal peptide" evidence="1">
    <location>
        <begin position="1"/>
        <end position="21"/>
    </location>
</feature>
<evidence type="ECO:0000313" key="5">
    <source>
        <dbReference type="Proteomes" id="UP000683442"/>
    </source>
</evidence>
<evidence type="ECO:0000313" key="4">
    <source>
        <dbReference type="Proteomes" id="UP000431462"/>
    </source>
</evidence>
<protein>
    <submittedName>
        <fullName evidence="2">Uncharacterized protein</fullName>
    </submittedName>
</protein>